<dbReference type="EMBL" id="CP016033">
    <property type="protein sequence ID" value="ANK12711.1"/>
    <property type="molecule type" value="Genomic_DNA"/>
</dbReference>
<dbReference type="SUPFAM" id="SSF52833">
    <property type="entry name" value="Thioredoxin-like"/>
    <property type="match status" value="1"/>
</dbReference>
<dbReference type="STRING" id="1112.A9D12_06865"/>
<name>A0A192D3W9_9SPHN</name>
<dbReference type="Proteomes" id="UP000078263">
    <property type="component" value="Chromosome"/>
</dbReference>
<protein>
    <submittedName>
        <fullName evidence="2">Protein-disulfide isomerase</fullName>
    </submittedName>
</protein>
<dbReference type="Gene3D" id="3.40.30.10">
    <property type="entry name" value="Glutaredoxin"/>
    <property type="match status" value="1"/>
</dbReference>
<dbReference type="CDD" id="cd02947">
    <property type="entry name" value="TRX_family"/>
    <property type="match status" value="1"/>
</dbReference>
<gene>
    <name evidence="2" type="ORF">A9D12_06865</name>
</gene>
<dbReference type="KEGG" id="pns:A9D12_06865"/>
<proteinExistence type="predicted"/>
<feature type="chain" id="PRO_5008251736" evidence="1">
    <location>
        <begin position="19"/>
        <end position="166"/>
    </location>
</feature>
<dbReference type="Pfam" id="PF13899">
    <property type="entry name" value="Thioredoxin_7"/>
    <property type="match status" value="1"/>
</dbReference>
<sequence>MIRASLAIALALALGACASVPDAAAAHPEAQPYAASADASAEVDAALARAAASGKRVLMVMGANWCHDSRALAGWLETPRFAALAAERYEVVFVDVGVPQTGQGRNLDIARRFGLAEMPGTPALLVLSARGELLNRDTATSWRNAASRSEDTIFAELATLAQSPKR</sequence>
<dbReference type="InterPro" id="IPR036249">
    <property type="entry name" value="Thioredoxin-like_sf"/>
</dbReference>
<dbReference type="RefSeq" id="WP_068350621.1">
    <property type="nucleotide sequence ID" value="NZ_CP016033.1"/>
</dbReference>
<evidence type="ECO:0000313" key="3">
    <source>
        <dbReference type="Proteomes" id="UP000078263"/>
    </source>
</evidence>
<reference evidence="2 3" key="1">
    <citation type="submission" date="2016-05" db="EMBL/GenBank/DDBJ databases">
        <title>Compelete Genome Sequence of Bacteriochlorophyll-Synthesizing Bacterium Porphyrobacter neustonensis DSM 9434.</title>
        <authorList>
            <person name="Shi X.-L."/>
            <person name="Wu Y.-H."/>
            <person name="Cheng H."/>
            <person name="Xu L."/>
            <person name="Zhang X.-Q."/>
            <person name="Wang C.-S."/>
            <person name="Xu X.-W."/>
        </authorList>
    </citation>
    <scope>NUCLEOTIDE SEQUENCE [LARGE SCALE GENOMIC DNA]</scope>
    <source>
        <strain evidence="2 3">DSM 9434</strain>
    </source>
</reference>
<feature type="signal peptide" evidence="1">
    <location>
        <begin position="1"/>
        <end position="18"/>
    </location>
</feature>
<organism evidence="2 3">
    <name type="scientific">Erythrobacter neustonensis</name>
    <dbReference type="NCBI Taxonomy" id="1112"/>
    <lineage>
        <taxon>Bacteria</taxon>
        <taxon>Pseudomonadati</taxon>
        <taxon>Pseudomonadota</taxon>
        <taxon>Alphaproteobacteria</taxon>
        <taxon>Sphingomonadales</taxon>
        <taxon>Erythrobacteraceae</taxon>
        <taxon>Erythrobacter/Porphyrobacter group</taxon>
        <taxon>Erythrobacter</taxon>
    </lineage>
</organism>
<evidence type="ECO:0000313" key="2">
    <source>
        <dbReference type="EMBL" id="ANK12711.1"/>
    </source>
</evidence>
<dbReference type="AlphaFoldDB" id="A0A192D3W9"/>
<keyword evidence="1" id="KW-0732">Signal</keyword>
<dbReference type="OrthoDB" id="7629852at2"/>
<dbReference type="GO" id="GO:0016853">
    <property type="term" value="F:isomerase activity"/>
    <property type="evidence" value="ECO:0007669"/>
    <property type="project" value="UniProtKB-KW"/>
</dbReference>
<dbReference type="PROSITE" id="PS51257">
    <property type="entry name" value="PROKAR_LIPOPROTEIN"/>
    <property type="match status" value="1"/>
</dbReference>
<accession>A0A192D3W9</accession>
<keyword evidence="3" id="KW-1185">Reference proteome</keyword>
<keyword evidence="2" id="KW-0413">Isomerase</keyword>
<evidence type="ECO:0000256" key="1">
    <source>
        <dbReference type="SAM" id="SignalP"/>
    </source>
</evidence>